<feature type="transmembrane region" description="Helical" evidence="7">
    <location>
        <begin position="409"/>
        <end position="433"/>
    </location>
</feature>
<dbReference type="PANTHER" id="PTHR23504:SF8">
    <property type="entry name" value="TRANSPORTER, PUTATIVE (AFU_ORTHOLOGUE AFUA_1G03730)-RELATED"/>
    <property type="match status" value="1"/>
</dbReference>
<evidence type="ECO:0000256" key="2">
    <source>
        <dbReference type="ARBA" id="ARBA00022448"/>
    </source>
</evidence>
<comment type="subcellular location">
    <subcellularLocation>
        <location evidence="1">Membrane</location>
        <topology evidence="1">Multi-pass membrane protein</topology>
    </subcellularLocation>
</comment>
<protein>
    <submittedName>
        <fullName evidence="9">Putative MFS transporter</fullName>
    </submittedName>
</protein>
<dbReference type="Proteomes" id="UP000070700">
    <property type="component" value="Unassembled WGS sequence"/>
</dbReference>
<dbReference type="InParanoid" id="A0A194WZ77"/>
<evidence type="ECO:0000256" key="7">
    <source>
        <dbReference type="SAM" id="Phobius"/>
    </source>
</evidence>
<dbReference type="Gene3D" id="1.20.1250.20">
    <property type="entry name" value="MFS general substrate transporter like domains"/>
    <property type="match status" value="1"/>
</dbReference>
<accession>A0A194WZ77</accession>
<dbReference type="RefSeq" id="XP_018067613.1">
    <property type="nucleotide sequence ID" value="XM_018210959.1"/>
</dbReference>
<dbReference type="EMBL" id="KQ947422">
    <property type="protein sequence ID" value="KUJ13258.1"/>
    <property type="molecule type" value="Genomic_DNA"/>
</dbReference>
<reference evidence="9 10" key="1">
    <citation type="submission" date="2015-10" db="EMBL/GenBank/DDBJ databases">
        <title>Full genome of DAOMC 229536 Phialocephala scopiformis, a fungal endophyte of spruce producing the potent anti-insectan compound rugulosin.</title>
        <authorList>
            <consortium name="DOE Joint Genome Institute"/>
            <person name="Walker A.K."/>
            <person name="Frasz S.L."/>
            <person name="Seifert K.A."/>
            <person name="Miller J.D."/>
            <person name="Mondo S.J."/>
            <person name="Labutti K."/>
            <person name="Lipzen A."/>
            <person name="Dockter R."/>
            <person name="Kennedy M."/>
            <person name="Grigoriev I.V."/>
            <person name="Spatafora J.W."/>
        </authorList>
    </citation>
    <scope>NUCLEOTIDE SEQUENCE [LARGE SCALE GENOMIC DNA]</scope>
    <source>
        <strain evidence="9 10">CBS 120377</strain>
    </source>
</reference>
<dbReference type="OrthoDB" id="10262656at2759"/>
<dbReference type="KEGG" id="psco:LY89DRAFT_622047"/>
<dbReference type="InterPro" id="IPR036259">
    <property type="entry name" value="MFS_trans_sf"/>
</dbReference>
<dbReference type="Pfam" id="PF07690">
    <property type="entry name" value="MFS_1"/>
    <property type="match status" value="2"/>
</dbReference>
<feature type="transmembrane region" description="Helical" evidence="7">
    <location>
        <begin position="46"/>
        <end position="68"/>
    </location>
</feature>
<dbReference type="InterPro" id="IPR020846">
    <property type="entry name" value="MFS_dom"/>
</dbReference>
<keyword evidence="10" id="KW-1185">Reference proteome</keyword>
<feature type="transmembrane region" description="Helical" evidence="7">
    <location>
        <begin position="476"/>
        <end position="498"/>
    </location>
</feature>
<feature type="domain" description="Major facilitator superfamily (MFS) profile" evidence="8">
    <location>
        <begin position="10"/>
        <end position="503"/>
    </location>
</feature>
<evidence type="ECO:0000256" key="1">
    <source>
        <dbReference type="ARBA" id="ARBA00004141"/>
    </source>
</evidence>
<evidence type="ECO:0000313" key="10">
    <source>
        <dbReference type="Proteomes" id="UP000070700"/>
    </source>
</evidence>
<feature type="transmembrane region" description="Helical" evidence="7">
    <location>
        <begin position="180"/>
        <end position="204"/>
    </location>
</feature>
<proteinExistence type="predicted"/>
<gene>
    <name evidence="9" type="ORF">LY89DRAFT_622047</name>
</gene>
<dbReference type="AlphaFoldDB" id="A0A194WZ77"/>
<dbReference type="PROSITE" id="PS50850">
    <property type="entry name" value="MFS"/>
    <property type="match status" value="1"/>
</dbReference>
<feature type="region of interest" description="Disordered" evidence="6">
    <location>
        <begin position="250"/>
        <end position="270"/>
    </location>
</feature>
<evidence type="ECO:0000256" key="6">
    <source>
        <dbReference type="SAM" id="MobiDB-lite"/>
    </source>
</evidence>
<dbReference type="PANTHER" id="PTHR23504">
    <property type="entry name" value="MAJOR FACILITATOR SUPERFAMILY DOMAIN-CONTAINING PROTEIN 10"/>
    <property type="match status" value="1"/>
</dbReference>
<dbReference type="CDD" id="cd17330">
    <property type="entry name" value="MFS_SLC46_TetA_like"/>
    <property type="match status" value="1"/>
</dbReference>
<sequence>MAERKLPVQQLTILALCRFAEPLSMLSILPYLPEMIESFGVAEDDIALWAGVAASLYSACECIAAIPWSILSDHLGRRPVILASLTITMITSLLWGFSTNLTMALTARVLAGLGNGVAGIIRTMVAELCPWKELQPVAFSVMPIVWNLGSIIGPAFGGALSNPYDRLPGTPAGPHFFEKFPYALPNVASAGFFLGGIVIGIFFLKETLPSRKDHEDVALRMGKRLTCRAHEGLRKVRYLFIPGNEDETKPLLSGSSSTMFEPSLGSESNDDILEEEDEDQKGMVTWRDVLSKQSSLNLVAYGLLCMHSMSYDQILPVFMHHPVQNPNDADVSLPFKFSGGFGIDTSQISTLFTLYGVASMFFQFFIFPPCVRRFGTLRCFKACSVVFPIAYFMTPFASLLPGTFSKEAVILLIWFVKGLCTNVAFPSSTILLMNSVSNPRYLARFNGVSVVVSSIGRALGPSIMGPMFTFGVDKGYVIVPFWTLAVITALGVIPVFCLKDPDEMERENE</sequence>
<feature type="transmembrane region" description="Helical" evidence="7">
    <location>
        <begin position="348"/>
        <end position="367"/>
    </location>
</feature>
<evidence type="ECO:0000256" key="4">
    <source>
        <dbReference type="ARBA" id="ARBA00022989"/>
    </source>
</evidence>
<name>A0A194WZ77_MOLSC</name>
<evidence type="ECO:0000259" key="8">
    <source>
        <dbReference type="PROSITE" id="PS50850"/>
    </source>
</evidence>
<dbReference type="GO" id="GO:0022857">
    <property type="term" value="F:transmembrane transporter activity"/>
    <property type="evidence" value="ECO:0007669"/>
    <property type="project" value="InterPro"/>
</dbReference>
<dbReference type="GeneID" id="28820685"/>
<dbReference type="InterPro" id="IPR011701">
    <property type="entry name" value="MFS"/>
</dbReference>
<evidence type="ECO:0000256" key="3">
    <source>
        <dbReference type="ARBA" id="ARBA00022692"/>
    </source>
</evidence>
<feature type="transmembrane region" description="Helical" evidence="7">
    <location>
        <begin position="137"/>
        <end position="160"/>
    </location>
</feature>
<organism evidence="9 10">
    <name type="scientific">Mollisia scopiformis</name>
    <name type="common">Conifer needle endophyte fungus</name>
    <name type="synonym">Phialocephala scopiformis</name>
    <dbReference type="NCBI Taxonomy" id="149040"/>
    <lineage>
        <taxon>Eukaryota</taxon>
        <taxon>Fungi</taxon>
        <taxon>Dikarya</taxon>
        <taxon>Ascomycota</taxon>
        <taxon>Pezizomycotina</taxon>
        <taxon>Leotiomycetes</taxon>
        <taxon>Helotiales</taxon>
        <taxon>Mollisiaceae</taxon>
        <taxon>Mollisia</taxon>
    </lineage>
</organism>
<feature type="transmembrane region" description="Helical" evidence="7">
    <location>
        <begin position="80"/>
        <end position="97"/>
    </location>
</feature>
<keyword evidence="4 7" id="KW-1133">Transmembrane helix</keyword>
<keyword evidence="5 7" id="KW-0472">Membrane</keyword>
<evidence type="ECO:0000256" key="5">
    <source>
        <dbReference type="ARBA" id="ARBA00023136"/>
    </source>
</evidence>
<dbReference type="SUPFAM" id="SSF103473">
    <property type="entry name" value="MFS general substrate transporter"/>
    <property type="match status" value="1"/>
</dbReference>
<keyword evidence="3 7" id="KW-0812">Transmembrane</keyword>
<keyword evidence="2" id="KW-0813">Transport</keyword>
<feature type="transmembrane region" description="Helical" evidence="7">
    <location>
        <begin position="103"/>
        <end position="125"/>
    </location>
</feature>
<dbReference type="GO" id="GO:0016020">
    <property type="term" value="C:membrane"/>
    <property type="evidence" value="ECO:0007669"/>
    <property type="project" value="UniProtKB-SubCell"/>
</dbReference>
<evidence type="ECO:0000313" key="9">
    <source>
        <dbReference type="EMBL" id="KUJ13258.1"/>
    </source>
</evidence>
<feature type="transmembrane region" description="Helical" evidence="7">
    <location>
        <begin position="379"/>
        <end position="397"/>
    </location>
</feature>
<dbReference type="FunCoup" id="A0A194WZ77">
    <property type="interactions" value="72"/>
</dbReference>